<dbReference type="Pfam" id="PF18803">
    <property type="entry name" value="CxC2"/>
    <property type="match status" value="1"/>
</dbReference>
<name>A0A9J7ME09_BRAFL</name>
<reference evidence="4" key="2">
    <citation type="submission" date="2025-08" db="UniProtKB">
        <authorList>
            <consortium name="RefSeq"/>
        </authorList>
    </citation>
    <scope>IDENTIFICATION</scope>
    <source>
        <strain evidence="4">S238N-H82</strain>
        <tissue evidence="4">Testes</tissue>
    </source>
</reference>
<dbReference type="PANTHER" id="PTHR33096">
    <property type="entry name" value="CXC2 DOMAIN-CONTAINING PROTEIN"/>
    <property type="match status" value="1"/>
</dbReference>
<dbReference type="OMA" id="PRIVINH"/>
<dbReference type="InterPro" id="IPR041457">
    <property type="entry name" value="CxC2_KDZ-assoc"/>
</dbReference>
<dbReference type="GeneID" id="118432096"/>
<dbReference type="Proteomes" id="UP000001554">
    <property type="component" value="Chromosome 15"/>
</dbReference>
<reference evidence="3" key="1">
    <citation type="journal article" date="2020" name="Nat. Ecol. Evol.">
        <title>Deeply conserved synteny resolves early events in vertebrate evolution.</title>
        <authorList>
            <person name="Simakov O."/>
            <person name="Marletaz F."/>
            <person name="Yue J.X."/>
            <person name="O'Connell B."/>
            <person name="Jenkins J."/>
            <person name="Brandt A."/>
            <person name="Calef R."/>
            <person name="Tung C.H."/>
            <person name="Huang T.K."/>
            <person name="Schmutz J."/>
            <person name="Satoh N."/>
            <person name="Yu J.K."/>
            <person name="Putnam N.H."/>
            <person name="Green R.E."/>
            <person name="Rokhsar D.S."/>
        </authorList>
    </citation>
    <scope>NUCLEOTIDE SEQUENCE [LARGE SCALE GENOMIC DNA]</scope>
    <source>
        <strain evidence="3">S238N-H82</strain>
    </source>
</reference>
<gene>
    <name evidence="4" type="primary">LOC118432096</name>
</gene>
<keyword evidence="3" id="KW-1185">Reference proteome</keyword>
<evidence type="ECO:0000313" key="3">
    <source>
        <dbReference type="Proteomes" id="UP000001554"/>
    </source>
</evidence>
<protein>
    <submittedName>
        <fullName evidence="4">Uncharacterized protein LOC118432096 isoform X1</fullName>
    </submittedName>
</protein>
<proteinExistence type="predicted"/>
<dbReference type="AlphaFoldDB" id="A0A9J7ME09"/>
<dbReference type="OrthoDB" id="10063408at2759"/>
<feature type="compositionally biased region" description="Polar residues" evidence="1">
    <location>
        <begin position="39"/>
        <end position="54"/>
    </location>
</feature>
<dbReference type="Pfam" id="PF18758">
    <property type="entry name" value="KDZ"/>
    <property type="match status" value="1"/>
</dbReference>
<evidence type="ECO:0000256" key="1">
    <source>
        <dbReference type="SAM" id="MobiDB-lite"/>
    </source>
</evidence>
<evidence type="ECO:0000313" key="4">
    <source>
        <dbReference type="RefSeq" id="XP_035699508.1"/>
    </source>
</evidence>
<dbReference type="PANTHER" id="PTHR33096:SF1">
    <property type="entry name" value="CXC1-LIKE CYSTEINE CLUSTER ASSOCIATED WITH KDZ TRANSPOSASES DOMAIN-CONTAINING PROTEIN"/>
    <property type="match status" value="1"/>
</dbReference>
<dbReference type="InterPro" id="IPR040521">
    <property type="entry name" value="KDZ"/>
</dbReference>
<dbReference type="KEGG" id="bfo:118432096"/>
<accession>A0A9J7ME09</accession>
<feature type="region of interest" description="Disordered" evidence="1">
    <location>
        <begin position="37"/>
        <end position="80"/>
    </location>
</feature>
<feature type="region of interest" description="Disordered" evidence="1">
    <location>
        <begin position="1"/>
        <end position="23"/>
    </location>
</feature>
<organism evidence="3 4">
    <name type="scientific">Branchiostoma floridae</name>
    <name type="common">Florida lancelet</name>
    <name type="synonym">Amphioxus</name>
    <dbReference type="NCBI Taxonomy" id="7739"/>
    <lineage>
        <taxon>Eukaryota</taxon>
        <taxon>Metazoa</taxon>
        <taxon>Chordata</taxon>
        <taxon>Cephalochordata</taxon>
        <taxon>Leptocardii</taxon>
        <taxon>Amphioxiformes</taxon>
        <taxon>Branchiostomatidae</taxon>
        <taxon>Branchiostoma</taxon>
    </lineage>
</organism>
<evidence type="ECO:0000259" key="2">
    <source>
        <dbReference type="Pfam" id="PF18803"/>
    </source>
</evidence>
<feature type="compositionally biased region" description="Polar residues" evidence="1">
    <location>
        <begin position="69"/>
        <end position="79"/>
    </location>
</feature>
<feature type="domain" description="CxC2-like cysteine cluster KDZ transposase-associated" evidence="2">
    <location>
        <begin position="177"/>
        <end position="261"/>
    </location>
</feature>
<dbReference type="RefSeq" id="XP_035699508.1">
    <property type="nucleotide sequence ID" value="XM_035843615.1"/>
</dbReference>
<sequence length="926" mass="105120">MGKRKFEGISCSRPRTPRFPITSCRLDGSKEHGFVYLPGSSSVEVPGTGPSQQPEAYLPPPADPVELDQPTTASVSSNRYRAEKEKELAKWEELRDRLLETATQMAAPASYLCSICSKEESSPISCEECGPTVTYCPECCVKCHSTPSHHPKQWLEDYYQYEPFEPTTSENIILERPDHKDCANRILKPFNVFDSTGRHSFWRVYVCSHEEEACTLLRFGLWAASADRPQTAFSTSLLEWLTALTLECQVSVLGFCNALRWRHNLSVPEVNLLYKALIGEPMAEFHHYIHRKRTLQHLCSQAGSGTECPACPKDDGNLMVSLDANFGLVRKRTAGSSSRAPLHKDLYFLDDAAVQDFMSTYSEEVKPDEDCNNFKAGSSVRSKGRQEKLHVTGVFGAVCRHSMPLKFLNMHHGERLGYPVYMIQQLLSSVQPGTNVKLLVMYDIACIMTSHLRNAGMDEMLDSVKFAIPIFHCYGHKASCQVLYSPRRLEGFGLTDGECVERLWSFLRRFSSITKEMTPSHRTDLLTDALLHYARRKVSDMPMSIMQSFDKAVATHNMAENEIATLLNQSQVAVTEEDVEMWRQAEIDTITARNKEKPSSTVRQWKKAYVLNLSAFVSLREEIQSCRDGSLRTALLARYRELEKKLTDTEGIRGISRWKEDSEEYRATILHVDTEERKLVLEKLWREASERTFLLSLKRKYPDGQAIATKLSRQIKTINNKIQKSIKKYQNIARTPQDPIRFPQTIDFVDACNPTWQYYSQLDVLAEGDIPRSLRRQAIDALCLKKRAEEEKGLALKEMQQFVVTKIKEHAILLESIQSFKTVANLGAISLLMSKLDNVQTELLFAHTLFSSRNISGLMLPDLPPRDSAHVSSAVSVSVEDINGMKDLNMTEDGVESDDEDEEEDAEAILRRFIIVEESESSYSTW</sequence>